<dbReference type="InterPro" id="IPR050832">
    <property type="entry name" value="Bact_Acetyltransf"/>
</dbReference>
<evidence type="ECO:0000256" key="1">
    <source>
        <dbReference type="ARBA" id="ARBA00022679"/>
    </source>
</evidence>
<keyword evidence="2" id="KW-0012">Acyltransferase</keyword>
<dbReference type="SUPFAM" id="SSF55729">
    <property type="entry name" value="Acyl-CoA N-acyltransferases (Nat)"/>
    <property type="match status" value="1"/>
</dbReference>
<name>A0A1F5H7X4_9BACT</name>
<evidence type="ECO:0000259" key="3">
    <source>
        <dbReference type="PROSITE" id="PS51186"/>
    </source>
</evidence>
<dbReference type="PROSITE" id="PS51186">
    <property type="entry name" value="GNAT"/>
    <property type="match status" value="1"/>
</dbReference>
<evidence type="ECO:0000256" key="2">
    <source>
        <dbReference type="ARBA" id="ARBA00023315"/>
    </source>
</evidence>
<dbReference type="EMBL" id="MFBT01000005">
    <property type="protein sequence ID" value="OGE00160.1"/>
    <property type="molecule type" value="Genomic_DNA"/>
</dbReference>
<feature type="domain" description="N-acetyltransferase" evidence="3">
    <location>
        <begin position="1"/>
        <end position="142"/>
    </location>
</feature>
<dbReference type="PANTHER" id="PTHR43877">
    <property type="entry name" value="AMINOALKYLPHOSPHONATE N-ACETYLTRANSFERASE-RELATED-RELATED"/>
    <property type="match status" value="1"/>
</dbReference>
<evidence type="ECO:0000313" key="4">
    <source>
        <dbReference type="EMBL" id="OGE00160.1"/>
    </source>
</evidence>
<dbReference type="PANTHER" id="PTHR43877:SF1">
    <property type="entry name" value="ACETYLTRANSFERASE"/>
    <property type="match status" value="1"/>
</dbReference>
<organism evidence="4 5">
    <name type="scientific">Candidatus Curtissbacteria bacterium RIFCSPLOWO2_01_FULL_42_50</name>
    <dbReference type="NCBI Taxonomy" id="1797730"/>
    <lineage>
        <taxon>Bacteria</taxon>
        <taxon>Candidatus Curtissiibacteriota</taxon>
    </lineage>
</organism>
<reference evidence="4 5" key="1">
    <citation type="journal article" date="2016" name="Nat. Commun.">
        <title>Thousands of microbial genomes shed light on interconnected biogeochemical processes in an aquifer system.</title>
        <authorList>
            <person name="Anantharaman K."/>
            <person name="Brown C.T."/>
            <person name="Hug L.A."/>
            <person name="Sharon I."/>
            <person name="Castelle C.J."/>
            <person name="Probst A.J."/>
            <person name="Thomas B.C."/>
            <person name="Singh A."/>
            <person name="Wilkins M.J."/>
            <person name="Karaoz U."/>
            <person name="Brodie E.L."/>
            <person name="Williams K.H."/>
            <person name="Hubbard S.S."/>
            <person name="Banfield J.F."/>
        </authorList>
    </citation>
    <scope>NUCLEOTIDE SEQUENCE [LARGE SCALE GENOMIC DNA]</scope>
</reference>
<dbReference type="Gene3D" id="3.40.630.30">
    <property type="match status" value="1"/>
</dbReference>
<dbReference type="Pfam" id="PF00583">
    <property type="entry name" value="Acetyltransf_1"/>
    <property type="match status" value="1"/>
</dbReference>
<dbReference type="GO" id="GO:0016747">
    <property type="term" value="F:acyltransferase activity, transferring groups other than amino-acyl groups"/>
    <property type="evidence" value="ECO:0007669"/>
    <property type="project" value="InterPro"/>
</dbReference>
<comment type="caution">
    <text evidence="4">The sequence shown here is derived from an EMBL/GenBank/DDBJ whole genome shotgun (WGS) entry which is preliminary data.</text>
</comment>
<dbReference type="Proteomes" id="UP000177039">
    <property type="component" value="Unassembled WGS sequence"/>
</dbReference>
<keyword evidence="1" id="KW-0808">Transferase</keyword>
<proteinExistence type="predicted"/>
<protein>
    <recommendedName>
        <fullName evidence="3">N-acetyltransferase domain-containing protein</fullName>
    </recommendedName>
</protein>
<sequence length="142" mass="16277">MEITLATKEDVDGILYLQTQIYRVSSLPQNSRKILDKLITNHDCDVLVAKKDDEIAGSAFLFYLPIPAHGKPCAFLEGVVVDEKFRKRGIGTKLTQKAVELAKEKGAYKILFTSGFNRKDIHKFYEKLGFKKWGFEFRMDLE</sequence>
<evidence type="ECO:0000313" key="5">
    <source>
        <dbReference type="Proteomes" id="UP000177039"/>
    </source>
</evidence>
<accession>A0A1F5H7X4</accession>
<dbReference type="CDD" id="cd04301">
    <property type="entry name" value="NAT_SF"/>
    <property type="match status" value="1"/>
</dbReference>
<dbReference type="AlphaFoldDB" id="A0A1F5H7X4"/>
<dbReference type="InterPro" id="IPR000182">
    <property type="entry name" value="GNAT_dom"/>
</dbReference>
<dbReference type="InterPro" id="IPR016181">
    <property type="entry name" value="Acyl_CoA_acyltransferase"/>
</dbReference>
<gene>
    <name evidence="4" type="ORF">A3B54_02035</name>
</gene>